<evidence type="ECO:0008006" key="3">
    <source>
        <dbReference type="Google" id="ProtNLM"/>
    </source>
</evidence>
<sequence length="119" mass="13797">MSSVNDCIKFDFDIKDKNIVFYNNFYKFFNGVQYKVYEALLKQPTCPFCGFPAEKITYPSIPFRVQTPQSSLETLLKKFQDLEKLHYRTLIAHKKAEASGPRLFHIPLAPAVRLELTTS</sequence>
<gene>
    <name evidence="1" type="ORF">F8251_10640</name>
</gene>
<proteinExistence type="predicted"/>
<protein>
    <recommendedName>
        <fullName evidence="3">Transposase</fullName>
    </recommendedName>
</protein>
<comment type="caution">
    <text evidence="1">The sequence shown here is derived from an EMBL/GenBank/DDBJ whole genome shotgun (WGS) entry which is preliminary data.</text>
</comment>
<dbReference type="EMBL" id="WBOB01000125">
    <property type="protein sequence ID" value="KAB1965129.1"/>
    <property type="molecule type" value="Genomic_DNA"/>
</dbReference>
<evidence type="ECO:0000313" key="2">
    <source>
        <dbReference type="Proteomes" id="UP000430323"/>
    </source>
</evidence>
<reference evidence="1 2" key="1">
    <citation type="submission" date="2019-09" db="EMBL/GenBank/DDBJ databases">
        <title>Investigation of probiotic properties of different lactic acid bacteria.</title>
        <authorList>
            <person name="Jaomanjaka F."/>
            <person name="Blanc P."/>
        </authorList>
    </citation>
    <scope>NUCLEOTIDE SEQUENCE [LARGE SCALE GENOMIC DNA]</scope>
    <source>
        <strain evidence="1 2">BIO6272</strain>
    </source>
</reference>
<evidence type="ECO:0000313" key="1">
    <source>
        <dbReference type="EMBL" id="KAB1965129.1"/>
    </source>
</evidence>
<dbReference type="AlphaFoldDB" id="A0A6A1YVI8"/>
<organism evidence="1 2">
    <name type="scientific">Lactobacillus crispatus</name>
    <dbReference type="NCBI Taxonomy" id="47770"/>
    <lineage>
        <taxon>Bacteria</taxon>
        <taxon>Bacillati</taxon>
        <taxon>Bacillota</taxon>
        <taxon>Bacilli</taxon>
        <taxon>Lactobacillales</taxon>
        <taxon>Lactobacillaceae</taxon>
        <taxon>Lactobacillus</taxon>
    </lineage>
</organism>
<name>A0A6A1YVI8_9LACO</name>
<dbReference type="Proteomes" id="UP000430323">
    <property type="component" value="Unassembled WGS sequence"/>
</dbReference>
<accession>A0A6A1YVI8</accession>